<evidence type="ECO:0000313" key="1">
    <source>
        <dbReference type="Proteomes" id="UP000887569"/>
    </source>
</evidence>
<accession>A0A915ADM5</accession>
<dbReference type="AlphaFoldDB" id="A0A915ADM5"/>
<keyword evidence="1" id="KW-1185">Reference proteome</keyword>
<dbReference type="PANTHER" id="PTHR48465">
    <property type="entry name" value="PROTEIN SSUH2 HOMOLOG"/>
    <property type="match status" value="1"/>
</dbReference>
<organism evidence="1 2">
    <name type="scientific">Parascaris univalens</name>
    <name type="common">Nematode worm</name>
    <dbReference type="NCBI Taxonomy" id="6257"/>
    <lineage>
        <taxon>Eukaryota</taxon>
        <taxon>Metazoa</taxon>
        <taxon>Ecdysozoa</taxon>
        <taxon>Nematoda</taxon>
        <taxon>Chromadorea</taxon>
        <taxon>Rhabditida</taxon>
        <taxon>Spirurina</taxon>
        <taxon>Ascaridomorpha</taxon>
        <taxon>Ascaridoidea</taxon>
        <taxon>Ascarididae</taxon>
        <taxon>Parascaris</taxon>
    </lineage>
</organism>
<dbReference type="InterPro" id="IPR052789">
    <property type="entry name" value="SSUH2_homolog"/>
</dbReference>
<dbReference type="WBParaSite" id="PgR003_g198_t02">
    <property type="protein sequence ID" value="PgR003_g198_t02"/>
    <property type="gene ID" value="PgR003_g198"/>
</dbReference>
<protein>
    <submittedName>
        <fullName evidence="2">Protein SSUH2-like protein</fullName>
    </submittedName>
</protein>
<evidence type="ECO:0000313" key="2">
    <source>
        <dbReference type="WBParaSite" id="PgR003_g198_t02"/>
    </source>
</evidence>
<sequence length="422" mass="47274">SLSSLLVDCDRRASWSFHSTMADTKQTHFELVPPPSENTVEHHQNFDRMPTDHYFDDTRQISEEEVREALSREAKRHKYWQSNAAKKMIIEKIQNSACFHYTLESFTETRSTSKATEGVSLGQFLEHQNAAGSSGLSFNPWDYEMEPVEEFVDQVKVIEMPGSSELITCNSCNAEGLTHCFYCRGYGTDKCTYCRGTGMKAGVAHPAVYTHPMIGTFPHSDLSRGYPGSGTAVVRPTSGGLAYGVGTPIHFMAKAGVPPPGIGHHDFCYFCHGRGISECSHCKGHGKKPCSACGGSGSLRSYTKLRIYFAVERSDYYTQCEIPEKLLQKVSGYTVLSECQPYVLPLKKHPIMEINENSRRICALHLQKCLGTCRVIKQRQCLVAIPIARVQFRFGSRCGFFWVYGTELRCYVPNYPAKCSIL</sequence>
<proteinExistence type="predicted"/>
<dbReference type="PANTHER" id="PTHR48465:SF1">
    <property type="entry name" value="PROTEIN SSUH2 HOMOLOG"/>
    <property type="match status" value="1"/>
</dbReference>
<name>A0A915ADM5_PARUN</name>
<reference evidence="2" key="1">
    <citation type="submission" date="2022-11" db="UniProtKB">
        <authorList>
            <consortium name="WormBaseParasite"/>
        </authorList>
    </citation>
    <scope>IDENTIFICATION</scope>
</reference>
<dbReference type="Proteomes" id="UP000887569">
    <property type="component" value="Unplaced"/>
</dbReference>